<evidence type="ECO:0000313" key="3">
    <source>
        <dbReference type="EMBL" id="GAA2206138.1"/>
    </source>
</evidence>
<feature type="transmembrane region" description="Helical" evidence="2">
    <location>
        <begin position="215"/>
        <end position="239"/>
    </location>
</feature>
<dbReference type="Proteomes" id="UP001499843">
    <property type="component" value="Unassembled WGS sequence"/>
</dbReference>
<reference evidence="3 4" key="1">
    <citation type="journal article" date="2019" name="Int. J. Syst. Evol. Microbiol.">
        <title>The Global Catalogue of Microorganisms (GCM) 10K type strain sequencing project: providing services to taxonomists for standard genome sequencing and annotation.</title>
        <authorList>
            <consortium name="The Broad Institute Genomics Platform"/>
            <consortium name="The Broad Institute Genome Sequencing Center for Infectious Disease"/>
            <person name="Wu L."/>
            <person name="Ma J."/>
        </authorList>
    </citation>
    <scope>NUCLEOTIDE SEQUENCE [LARGE SCALE GENOMIC DNA]</scope>
    <source>
        <strain evidence="3 4">JCM 16114</strain>
    </source>
</reference>
<keyword evidence="2" id="KW-1133">Transmembrane helix</keyword>
<sequence length="387" mass="41981">MEGDHRVWPPQPGPRHRRTPPPGDPEAEGEPRERPPEPPPAWGRRGRPYADEPVRPATQRQGPARGDPEQEGPQSGDLAREGPLNGVPAREGPQDGDSAREGPQNGDSGWGRDAPSRGDAGWGRPDPPGRRSHPLDLEPRRRPRFEEPSPPFGEPRPAFERPGPAFEEPGPAFEEPVRDPQWDDALPPSARLHGTPKDPGARRTHRTGARRWRRVGVVLAALAAGTGLVAAATAAALWLTSPPGDTGRLSDALAGVAATLPQGWSEGAVPPVTGFTSVVRDGHGGLVMARPVQGPVEDAEKATREAAELYSRLLLRGDRVTVVEDRRLPDGHTRALRAEYQDVVNRPAYLRVMLLTRESRPVLLVGLLQPEETRSRQALDAVMTSLR</sequence>
<evidence type="ECO:0000256" key="2">
    <source>
        <dbReference type="SAM" id="Phobius"/>
    </source>
</evidence>
<feature type="compositionally biased region" description="Low complexity" evidence="1">
    <location>
        <begin position="160"/>
        <end position="174"/>
    </location>
</feature>
<gene>
    <name evidence="3" type="ORF">GCM10009850_015960</name>
</gene>
<feature type="compositionally biased region" description="Basic and acidic residues" evidence="1">
    <location>
        <begin position="127"/>
        <end position="147"/>
    </location>
</feature>
<accession>A0ABN3CAW4</accession>
<keyword evidence="4" id="KW-1185">Reference proteome</keyword>
<proteinExistence type="predicted"/>
<keyword evidence="2" id="KW-0472">Membrane</keyword>
<organism evidence="3 4">
    <name type="scientific">Nonomuraea monospora</name>
    <dbReference type="NCBI Taxonomy" id="568818"/>
    <lineage>
        <taxon>Bacteria</taxon>
        <taxon>Bacillati</taxon>
        <taxon>Actinomycetota</taxon>
        <taxon>Actinomycetes</taxon>
        <taxon>Streptosporangiales</taxon>
        <taxon>Streptosporangiaceae</taxon>
        <taxon>Nonomuraea</taxon>
    </lineage>
</organism>
<evidence type="ECO:0000313" key="4">
    <source>
        <dbReference type="Proteomes" id="UP001499843"/>
    </source>
</evidence>
<name>A0ABN3CAW4_9ACTN</name>
<dbReference type="RefSeq" id="WP_344472094.1">
    <property type="nucleotide sequence ID" value="NZ_BAAAQX010000003.1"/>
</dbReference>
<keyword evidence="2" id="KW-0812">Transmembrane</keyword>
<protein>
    <recommendedName>
        <fullName evidence="5">DUF1795 domain-containing protein</fullName>
    </recommendedName>
</protein>
<dbReference type="EMBL" id="BAAAQX010000003">
    <property type="protein sequence ID" value="GAA2206138.1"/>
    <property type="molecule type" value="Genomic_DNA"/>
</dbReference>
<evidence type="ECO:0000256" key="1">
    <source>
        <dbReference type="SAM" id="MobiDB-lite"/>
    </source>
</evidence>
<evidence type="ECO:0008006" key="5">
    <source>
        <dbReference type="Google" id="ProtNLM"/>
    </source>
</evidence>
<feature type="region of interest" description="Disordered" evidence="1">
    <location>
        <begin position="1"/>
        <end position="208"/>
    </location>
</feature>
<comment type="caution">
    <text evidence="3">The sequence shown here is derived from an EMBL/GenBank/DDBJ whole genome shotgun (WGS) entry which is preliminary data.</text>
</comment>